<feature type="compositionally biased region" description="Basic residues" evidence="1">
    <location>
        <begin position="586"/>
        <end position="597"/>
    </location>
</feature>
<feature type="region of interest" description="Disordered" evidence="1">
    <location>
        <begin position="190"/>
        <end position="217"/>
    </location>
</feature>
<dbReference type="EMBL" id="PUHQ01000117">
    <property type="protein sequence ID" value="KAG0655546.1"/>
    <property type="molecule type" value="Genomic_DNA"/>
</dbReference>
<keyword evidence="3" id="KW-0808">Transferase</keyword>
<keyword evidence="2" id="KW-0812">Transmembrane</keyword>
<dbReference type="GO" id="GO:0005783">
    <property type="term" value="C:endoplasmic reticulum"/>
    <property type="evidence" value="ECO:0007669"/>
    <property type="project" value="TreeGrafter"/>
</dbReference>
<evidence type="ECO:0000256" key="1">
    <source>
        <dbReference type="SAM" id="MobiDB-lite"/>
    </source>
</evidence>
<feature type="compositionally biased region" description="Basic and acidic residues" evidence="1">
    <location>
        <begin position="650"/>
        <end position="690"/>
    </location>
</feature>
<dbReference type="PANTHER" id="PTHR21329">
    <property type="entry name" value="PHOSPHATIDYLINOSITOL N-ACETYLGLUCOSAMINYLTRANSFERASE SUBUNIT Q-RELATED"/>
    <property type="match status" value="1"/>
</dbReference>
<keyword evidence="2" id="KW-0472">Membrane</keyword>
<dbReference type="Proteomes" id="UP000777482">
    <property type="component" value="Unassembled WGS sequence"/>
</dbReference>
<evidence type="ECO:0000313" key="4">
    <source>
        <dbReference type="Proteomes" id="UP000777482"/>
    </source>
</evidence>
<gene>
    <name evidence="3" type="primary">GPI1</name>
    <name evidence="3" type="ORF">C6P46_000834</name>
</gene>
<reference evidence="3 4" key="1">
    <citation type="submission" date="2020-11" db="EMBL/GenBank/DDBJ databases">
        <title>Kefir isolates.</title>
        <authorList>
            <person name="Marcisauskas S."/>
            <person name="Kim Y."/>
            <person name="Blasche S."/>
        </authorList>
    </citation>
    <scope>NUCLEOTIDE SEQUENCE [LARGE SCALE GENOMIC DNA]</scope>
    <source>
        <strain evidence="3 4">KR</strain>
    </source>
</reference>
<evidence type="ECO:0000256" key="2">
    <source>
        <dbReference type="SAM" id="Phobius"/>
    </source>
</evidence>
<dbReference type="InterPro" id="IPR007720">
    <property type="entry name" value="PigQ/GPI1"/>
</dbReference>
<dbReference type="GO" id="GO:0016757">
    <property type="term" value="F:glycosyltransferase activity"/>
    <property type="evidence" value="ECO:0007669"/>
    <property type="project" value="UniProtKB-KW"/>
</dbReference>
<accession>A0A9P6VTT2</accession>
<keyword evidence="4" id="KW-1185">Reference proteome</keyword>
<feature type="transmembrane region" description="Helical" evidence="2">
    <location>
        <begin position="362"/>
        <end position="386"/>
    </location>
</feature>
<feature type="region of interest" description="Disordered" evidence="1">
    <location>
        <begin position="517"/>
        <end position="537"/>
    </location>
</feature>
<organism evidence="3 4">
    <name type="scientific">Rhodotorula mucilaginosa</name>
    <name type="common">Yeast</name>
    <name type="synonym">Rhodotorula rubra</name>
    <dbReference type="NCBI Taxonomy" id="5537"/>
    <lineage>
        <taxon>Eukaryota</taxon>
        <taxon>Fungi</taxon>
        <taxon>Dikarya</taxon>
        <taxon>Basidiomycota</taxon>
        <taxon>Pucciniomycotina</taxon>
        <taxon>Microbotryomycetes</taxon>
        <taxon>Sporidiobolales</taxon>
        <taxon>Sporidiobolaceae</taxon>
        <taxon>Rhodotorula</taxon>
    </lineage>
</organism>
<dbReference type="GO" id="GO:0016020">
    <property type="term" value="C:membrane"/>
    <property type="evidence" value="ECO:0007669"/>
    <property type="project" value="InterPro"/>
</dbReference>
<feature type="transmembrane region" description="Helical" evidence="2">
    <location>
        <begin position="281"/>
        <end position="301"/>
    </location>
</feature>
<comment type="caution">
    <text evidence="3">The sequence shown here is derived from an EMBL/GenBank/DDBJ whole genome shotgun (WGS) entry which is preliminary data.</text>
</comment>
<dbReference type="AlphaFoldDB" id="A0A9P6VTT2"/>
<keyword evidence="2" id="KW-1133">Transmembrane helix</keyword>
<feature type="compositionally biased region" description="Basic and acidic residues" evidence="1">
    <location>
        <begin position="618"/>
        <end position="627"/>
    </location>
</feature>
<dbReference type="PANTHER" id="PTHR21329:SF3">
    <property type="entry name" value="PHOSPHATIDYLINOSITOL N-ACETYLGLUCOSAMINYLTRANSFERASE SUBUNIT Q"/>
    <property type="match status" value="1"/>
</dbReference>
<feature type="transmembrane region" description="Helical" evidence="2">
    <location>
        <begin position="398"/>
        <end position="417"/>
    </location>
</feature>
<feature type="transmembrane region" description="Helical" evidence="2">
    <location>
        <begin position="307"/>
        <end position="326"/>
    </location>
</feature>
<name>A0A9P6VTT2_RHOMI</name>
<evidence type="ECO:0000313" key="3">
    <source>
        <dbReference type="EMBL" id="KAG0655546.1"/>
    </source>
</evidence>
<feature type="compositionally biased region" description="Basic and acidic residues" evidence="1">
    <location>
        <begin position="202"/>
        <end position="211"/>
    </location>
</feature>
<feature type="region of interest" description="Disordered" evidence="1">
    <location>
        <begin position="586"/>
        <end position="690"/>
    </location>
</feature>
<sequence length="690" mass="75769">MPRRRVRGDVAAPPSSDRWHLLLPEGYRFDNEGKAFEYATATAGCRTVVIRGKTTNLRAGHDTDQDQTQDRSVAAHQDTLHLHVKHDYPQTTPELRTTPTSNRPGSVVSYRTVFYPPLKPAALFSVSALLENGGADLKNCRDSDKERSEISPSTLLQAAILLTARWSALSVDGGDLQAYPAAPIADPPNPAAILSPPVVPPPRDRLTERADTGSPGRSARIADGLLRVGQTYVLGYLRDLLQWLSSWPMGIKLNDEVADVICRAFLGLSNLWEHVCLEPMLAHLPIACIGLTGILGASTLIGLVADLLSILTLPFFACYVVAAFTFRQSFSMLHALFDVFRGRKFNPLRNRTEPATYEVDELLLGTILFVMLSAIFPTIMAFYFAFASSRLLILSSQALLLTAVEALDAFPLFLLLLRFKSPQRLPGRAELDPCDDRSHWPGPHSHLRIRVLPYSAIFAPLTRVFIEALSLEIDDSSGYGGRRDPPEVQLFLYGRWASSASGFSELAGSGIDHSLEARSGSPAESYHHRSRPSRYEGTASAATLLRNAQLKAAAVDAGRSTKMKNVAFRAAAIKAAIANNYAKRSHGNGKMHVKRPLAGHGHIAPRGKTNEEGAEADLDVRAVERARRNVSSRPSRPQDHQSRPRSPQHMVDKAAVAKDAARQGKDRFRPREIAKPTEQDGARSKMARME</sequence>
<proteinExistence type="predicted"/>
<protein>
    <submittedName>
        <fullName evidence="3">Phosphatidylinositol N-acetylglucosaminyltransferase subunit gpi1</fullName>
    </submittedName>
</protein>
<dbReference type="GO" id="GO:0006506">
    <property type="term" value="P:GPI anchor biosynthetic process"/>
    <property type="evidence" value="ECO:0007669"/>
    <property type="project" value="InterPro"/>
</dbReference>
<dbReference type="OrthoDB" id="70250at2759"/>
<keyword evidence="3" id="KW-0328">Glycosyltransferase</keyword>
<dbReference type="Pfam" id="PF05024">
    <property type="entry name" value="Gpi1"/>
    <property type="match status" value="1"/>
</dbReference>